<evidence type="ECO:0000256" key="1">
    <source>
        <dbReference type="ARBA" id="ARBA00010702"/>
    </source>
</evidence>
<reference evidence="4 5" key="1">
    <citation type="submission" date="2019-06" db="EMBL/GenBank/DDBJ databases">
        <title>Sequencing the genomes of 1000 actinobacteria strains.</title>
        <authorList>
            <person name="Klenk H.-P."/>
        </authorList>
    </citation>
    <scope>NUCLEOTIDE SEQUENCE [LARGE SCALE GENOMIC DNA]</scope>
    <source>
        <strain evidence="4 5">DSM 103495</strain>
    </source>
</reference>
<feature type="binding site" evidence="3">
    <location>
        <position position="335"/>
    </location>
    <ligand>
        <name>Mg(2+)</name>
        <dbReference type="ChEBI" id="CHEBI:18420"/>
        <label>1</label>
    </ligand>
</feature>
<keyword evidence="3" id="KW-0479">Metal-binding</keyword>
<name>A0A543EWL7_9NOCA</name>
<sequence>MAASSGRPTLSADRFGNRVRGVIVGTACGDALGWPQEQRGGLLGGQRARDQRQPEPVFRSWTRTAGHYRSRYRDVVDAGAYSDDTQLMLATARACLHGSHWAAHLVEVELPTWPIYQRGGGGAVLRAAASWARGVAPWRVPPRSNGTRSLRTYRDAGANGVAMRIAPHSICASGPSDLTGRVIRDGVTTHGHPRALVGALVYAHVLAYLLRAESVLGCGEILGVAERSLVEATRAAELLPEDWGTPEQVDEFITTWSATCGEMYQLLTVVDAALRGGSASAPEDTLRELGCCDSDSNGSGTITAAGAIFVAAHFADEPLSGLVAAAFLRKADTDTLASMAGGLLGAMHGYEWLGSLGSSVQDASYLVSVAADLSSGRGIAARPTVGRPPTLRRAAVDELVLSKCGDTGIFPDGRTYRVAAIDRVDEQRQRVRLCLDDGQSVILDTPIAPERKVRPHDSAEVSRKRSGGRLIETVLPTSDLGRCADFYGRLLGAELAVGTDTVTVVPGIAIRESRGGPEPAGGLEITLSVPAPEAALRRVGAEIVRMECGDFTATDPDGRRLTLRADDSE</sequence>
<dbReference type="InterPro" id="IPR050792">
    <property type="entry name" value="ADP-ribosylglycohydrolase"/>
</dbReference>
<feature type="binding site" evidence="3">
    <location>
        <position position="332"/>
    </location>
    <ligand>
        <name>Mg(2+)</name>
        <dbReference type="ChEBI" id="CHEBI:18420"/>
        <label>1</label>
    </ligand>
</feature>
<feature type="binding site" evidence="3">
    <location>
        <position position="334"/>
    </location>
    <ligand>
        <name>Mg(2+)</name>
        <dbReference type="ChEBI" id="CHEBI:18420"/>
        <label>1</label>
    </ligand>
</feature>
<dbReference type="InterPro" id="IPR005502">
    <property type="entry name" value="Ribosyl_crysJ1"/>
</dbReference>
<dbReference type="PANTHER" id="PTHR16222">
    <property type="entry name" value="ADP-RIBOSYLGLYCOHYDROLASE"/>
    <property type="match status" value="1"/>
</dbReference>
<keyword evidence="3" id="KW-0460">Magnesium</keyword>
<feature type="binding site" evidence="3">
    <location>
        <position position="82"/>
    </location>
    <ligand>
        <name>Mg(2+)</name>
        <dbReference type="ChEBI" id="CHEBI:18420"/>
        <label>1</label>
    </ligand>
</feature>
<keyword evidence="5" id="KW-1185">Reference proteome</keyword>
<comment type="cofactor">
    <cofactor evidence="3">
        <name>Mg(2+)</name>
        <dbReference type="ChEBI" id="CHEBI:18420"/>
    </cofactor>
    <text evidence="3">Binds 2 magnesium ions per subunit.</text>
</comment>
<dbReference type="InterPro" id="IPR036705">
    <property type="entry name" value="Ribosyl_crysJ1_sf"/>
</dbReference>
<dbReference type="RefSeq" id="WP_141812525.1">
    <property type="nucleotide sequence ID" value="NZ_VFPG01000002.1"/>
</dbReference>
<evidence type="ECO:0000313" key="5">
    <source>
        <dbReference type="Proteomes" id="UP000316331"/>
    </source>
</evidence>
<evidence type="ECO:0000256" key="2">
    <source>
        <dbReference type="ARBA" id="ARBA00022801"/>
    </source>
</evidence>
<organism evidence="4 5">
    <name type="scientific">Nocardia bhagyanarayanae</name>
    <dbReference type="NCBI Taxonomy" id="1215925"/>
    <lineage>
        <taxon>Bacteria</taxon>
        <taxon>Bacillati</taxon>
        <taxon>Actinomycetota</taxon>
        <taxon>Actinomycetes</taxon>
        <taxon>Mycobacteriales</taxon>
        <taxon>Nocardiaceae</taxon>
        <taxon>Nocardia</taxon>
    </lineage>
</organism>
<evidence type="ECO:0000313" key="4">
    <source>
        <dbReference type="EMBL" id="TQM25889.1"/>
    </source>
</evidence>
<dbReference type="AlphaFoldDB" id="A0A543EWL7"/>
<comment type="caution">
    <text evidence="4">The sequence shown here is derived from an EMBL/GenBank/DDBJ whole genome shotgun (WGS) entry which is preliminary data.</text>
</comment>
<dbReference type="Pfam" id="PF03747">
    <property type="entry name" value="ADP_ribosyl_GH"/>
    <property type="match status" value="1"/>
</dbReference>
<dbReference type="SUPFAM" id="SSF54593">
    <property type="entry name" value="Glyoxalase/Bleomycin resistance protein/Dihydroxybiphenyl dioxygenase"/>
    <property type="match status" value="1"/>
</dbReference>
<dbReference type="GO" id="GO:0046872">
    <property type="term" value="F:metal ion binding"/>
    <property type="evidence" value="ECO:0007669"/>
    <property type="project" value="UniProtKB-KW"/>
</dbReference>
<dbReference type="Gene3D" id="1.10.4080.10">
    <property type="entry name" value="ADP-ribosylation/Crystallin J1"/>
    <property type="match status" value="1"/>
</dbReference>
<evidence type="ECO:0000256" key="3">
    <source>
        <dbReference type="PIRSR" id="PIRSR605502-1"/>
    </source>
</evidence>
<dbReference type="InterPro" id="IPR029068">
    <property type="entry name" value="Glyas_Bleomycin-R_OHBP_Dase"/>
</dbReference>
<dbReference type="PANTHER" id="PTHR16222:SF24">
    <property type="entry name" value="ADP-RIBOSYLHYDROLASE ARH3"/>
    <property type="match status" value="1"/>
</dbReference>
<dbReference type="GO" id="GO:0016787">
    <property type="term" value="F:hydrolase activity"/>
    <property type="evidence" value="ECO:0007669"/>
    <property type="project" value="UniProtKB-KW"/>
</dbReference>
<gene>
    <name evidence="4" type="ORF">FB390_6057</name>
</gene>
<proteinExistence type="inferred from homology"/>
<keyword evidence="2 4" id="KW-0378">Hydrolase</keyword>
<dbReference type="EMBL" id="VFPG01000002">
    <property type="protein sequence ID" value="TQM25889.1"/>
    <property type="molecule type" value="Genomic_DNA"/>
</dbReference>
<dbReference type="Gene3D" id="3.10.180.10">
    <property type="entry name" value="2,3-Dihydroxybiphenyl 1,2-Dioxygenase, domain 1"/>
    <property type="match status" value="1"/>
</dbReference>
<feature type="binding site" evidence="3">
    <location>
        <position position="83"/>
    </location>
    <ligand>
        <name>Mg(2+)</name>
        <dbReference type="ChEBI" id="CHEBI:18420"/>
        <label>1</label>
    </ligand>
</feature>
<dbReference type="SUPFAM" id="SSF101478">
    <property type="entry name" value="ADP-ribosylglycohydrolase"/>
    <property type="match status" value="1"/>
</dbReference>
<accession>A0A543EWL7</accession>
<dbReference type="Proteomes" id="UP000316331">
    <property type="component" value="Unassembled WGS sequence"/>
</dbReference>
<feature type="binding site" evidence="3">
    <location>
        <position position="84"/>
    </location>
    <ligand>
        <name>Mg(2+)</name>
        <dbReference type="ChEBI" id="CHEBI:18420"/>
        <label>1</label>
    </ligand>
</feature>
<dbReference type="OrthoDB" id="9798107at2"/>
<comment type="similarity">
    <text evidence="1">Belongs to the ADP-ribosylglycohydrolase family.</text>
</comment>
<protein>
    <submittedName>
        <fullName evidence="4">ADP-ribosylglycohydrolase</fullName>
    </submittedName>
</protein>